<evidence type="ECO:0000313" key="4">
    <source>
        <dbReference type="Proteomes" id="UP000244928"/>
    </source>
</evidence>
<dbReference type="Pfam" id="PF02470">
    <property type="entry name" value="MlaD"/>
    <property type="match status" value="1"/>
</dbReference>
<accession>A0A2S1R4G3</accession>
<gene>
    <name evidence="3" type="ORF">A6035_02035</name>
</gene>
<dbReference type="RefSeq" id="WP_108846415.1">
    <property type="nucleotide sequence ID" value="NZ_CP015449.1"/>
</dbReference>
<sequence length="340" mass="35703">MSSTQRENTPLGPTRAGLRIRGIAVLVVVALIVVGTWQATRADRTGQFQFTVTADGLGDGVTQETSVRLRGTDVGNVVDVEPIGPRRQLVTLSVDTDDAELLSTSLQTRFVSSNVFGSTAFELIPQPGGGPVTPGVTLHLGDVPDHTVTTVLRDSGRLMLDVVTTDLSEALNSSADMTNQMAPLLASALLVLRNVARTQNQPLADVLRKSADISEGIEAATPSALGVLGDIASVEELDDEARTRQASATITEVSNLVLALSGNLASSLQPLDGTVDMLLDLLIPLNHALADVRPDHVSRAIDTADGVLHRDGDRVTLGVDVVLESFPAFQVPMQATGGTP</sequence>
<reference evidence="3 4" key="1">
    <citation type="submission" date="2016-04" db="EMBL/GenBank/DDBJ databases">
        <title>Complete genome sequence of Dietzia lutea YIM 80766T, a strain isolated from desert soil in Egypt.</title>
        <authorList>
            <person name="Zhao J."/>
            <person name="Hu B."/>
            <person name="Geng S."/>
            <person name="Nie Y."/>
            <person name="Tang Y."/>
        </authorList>
    </citation>
    <scope>NUCLEOTIDE SEQUENCE [LARGE SCALE GENOMIC DNA]</scope>
    <source>
        <strain evidence="3 4">YIM 80766</strain>
    </source>
</reference>
<proteinExistence type="predicted"/>
<feature type="transmembrane region" description="Helical" evidence="1">
    <location>
        <begin position="20"/>
        <end position="39"/>
    </location>
</feature>
<keyword evidence="1" id="KW-1133">Transmembrane helix</keyword>
<dbReference type="EMBL" id="CP015449">
    <property type="protein sequence ID" value="AWH91151.1"/>
    <property type="molecule type" value="Genomic_DNA"/>
</dbReference>
<keyword evidence="1" id="KW-0812">Transmembrane</keyword>
<evidence type="ECO:0000313" key="3">
    <source>
        <dbReference type="EMBL" id="AWH91151.1"/>
    </source>
</evidence>
<dbReference type="AlphaFoldDB" id="A0A2S1R4G3"/>
<dbReference type="OrthoDB" id="4367345at2"/>
<feature type="domain" description="Mce/MlaD" evidence="2">
    <location>
        <begin position="53"/>
        <end position="125"/>
    </location>
</feature>
<name>A0A2S1R4G3_9ACTN</name>
<dbReference type="Proteomes" id="UP000244928">
    <property type="component" value="Chromosome"/>
</dbReference>
<evidence type="ECO:0000259" key="2">
    <source>
        <dbReference type="Pfam" id="PF02470"/>
    </source>
</evidence>
<organism evidence="3 4">
    <name type="scientific">Dietzia lutea</name>
    <dbReference type="NCBI Taxonomy" id="546160"/>
    <lineage>
        <taxon>Bacteria</taxon>
        <taxon>Bacillati</taxon>
        <taxon>Actinomycetota</taxon>
        <taxon>Actinomycetes</taxon>
        <taxon>Mycobacteriales</taxon>
        <taxon>Dietziaceae</taxon>
        <taxon>Dietzia</taxon>
    </lineage>
</organism>
<dbReference type="KEGG" id="dlu:A6035_02035"/>
<dbReference type="InterPro" id="IPR003399">
    <property type="entry name" value="Mce/MlaD"/>
</dbReference>
<keyword evidence="4" id="KW-1185">Reference proteome</keyword>
<protein>
    <submittedName>
        <fullName evidence="3">Mce family protein</fullName>
    </submittedName>
</protein>
<keyword evidence="1" id="KW-0472">Membrane</keyword>
<evidence type="ECO:0000256" key="1">
    <source>
        <dbReference type="SAM" id="Phobius"/>
    </source>
</evidence>